<dbReference type="OrthoDB" id="5123098at2"/>
<evidence type="ECO:0000256" key="1">
    <source>
        <dbReference type="ARBA" id="ARBA00004167"/>
    </source>
</evidence>
<keyword evidence="2" id="KW-0488">Methylation</keyword>
<keyword evidence="5 6" id="KW-0472">Membrane</keyword>
<name>A0A542Y1G9_9MICO</name>
<dbReference type="SUPFAM" id="SSF54523">
    <property type="entry name" value="Pili subunits"/>
    <property type="match status" value="1"/>
</dbReference>
<gene>
    <name evidence="7" type="ORF">FB562_2508</name>
</gene>
<evidence type="ECO:0000256" key="6">
    <source>
        <dbReference type="SAM" id="Phobius"/>
    </source>
</evidence>
<reference evidence="7 8" key="1">
    <citation type="submission" date="2019-06" db="EMBL/GenBank/DDBJ databases">
        <title>Sequencing the genomes of 1000 actinobacteria strains.</title>
        <authorList>
            <person name="Klenk H.-P."/>
        </authorList>
    </citation>
    <scope>NUCLEOTIDE SEQUENCE [LARGE SCALE GENOMIC DNA]</scope>
    <source>
        <strain evidence="7 8">DSM 26477</strain>
    </source>
</reference>
<evidence type="ECO:0000256" key="2">
    <source>
        <dbReference type="ARBA" id="ARBA00022481"/>
    </source>
</evidence>
<dbReference type="NCBIfam" id="TIGR02532">
    <property type="entry name" value="IV_pilin_GFxxxE"/>
    <property type="match status" value="1"/>
</dbReference>
<dbReference type="RefSeq" id="WP_141881617.1">
    <property type="nucleotide sequence ID" value="NZ_VFOM01000004.1"/>
</dbReference>
<dbReference type="InterPro" id="IPR012902">
    <property type="entry name" value="N_methyl_site"/>
</dbReference>
<dbReference type="GO" id="GO:0016020">
    <property type="term" value="C:membrane"/>
    <property type="evidence" value="ECO:0007669"/>
    <property type="project" value="UniProtKB-SubCell"/>
</dbReference>
<comment type="subcellular location">
    <subcellularLocation>
        <location evidence="1">Membrane</location>
        <topology evidence="1">Single-pass membrane protein</topology>
    </subcellularLocation>
</comment>
<dbReference type="Proteomes" id="UP000317998">
    <property type="component" value="Unassembled WGS sequence"/>
</dbReference>
<dbReference type="Gene3D" id="3.30.700.10">
    <property type="entry name" value="Glycoprotein, Type 4 Pilin"/>
    <property type="match status" value="1"/>
</dbReference>
<evidence type="ECO:0000256" key="3">
    <source>
        <dbReference type="ARBA" id="ARBA00022692"/>
    </source>
</evidence>
<proteinExistence type="predicted"/>
<evidence type="ECO:0000256" key="4">
    <source>
        <dbReference type="ARBA" id="ARBA00022989"/>
    </source>
</evidence>
<dbReference type="PRINTS" id="PR00813">
    <property type="entry name" value="BCTERIALGSPG"/>
</dbReference>
<evidence type="ECO:0000313" key="7">
    <source>
        <dbReference type="EMBL" id="TQL41922.1"/>
    </source>
</evidence>
<evidence type="ECO:0000313" key="8">
    <source>
        <dbReference type="Proteomes" id="UP000317998"/>
    </source>
</evidence>
<feature type="transmembrane region" description="Helical" evidence="6">
    <location>
        <begin position="23"/>
        <end position="47"/>
    </location>
</feature>
<dbReference type="PROSITE" id="PS00409">
    <property type="entry name" value="PROKAR_NTER_METHYL"/>
    <property type="match status" value="1"/>
</dbReference>
<dbReference type="Pfam" id="PF07963">
    <property type="entry name" value="N_methyl"/>
    <property type="match status" value="1"/>
</dbReference>
<dbReference type="InterPro" id="IPR000983">
    <property type="entry name" value="Bac_GSPG_pilin"/>
</dbReference>
<organism evidence="7 8">
    <name type="scientific">Homoserinimonas aerilata</name>
    <dbReference type="NCBI Taxonomy" id="1162970"/>
    <lineage>
        <taxon>Bacteria</taxon>
        <taxon>Bacillati</taxon>
        <taxon>Actinomycetota</taxon>
        <taxon>Actinomycetes</taxon>
        <taxon>Micrococcales</taxon>
        <taxon>Microbacteriaceae</taxon>
        <taxon>Homoserinimonas</taxon>
    </lineage>
</organism>
<dbReference type="AlphaFoldDB" id="A0A542Y1G9"/>
<keyword evidence="3 6" id="KW-0812">Transmembrane</keyword>
<keyword evidence="4 6" id="KW-1133">Transmembrane helix</keyword>
<comment type="caution">
    <text evidence="7">The sequence shown here is derived from an EMBL/GenBank/DDBJ whole genome shotgun (WGS) entry which is preliminary data.</text>
</comment>
<dbReference type="PANTHER" id="PTHR30093">
    <property type="entry name" value="GENERAL SECRETION PATHWAY PROTEIN G"/>
    <property type="match status" value="1"/>
</dbReference>
<evidence type="ECO:0000256" key="5">
    <source>
        <dbReference type="ARBA" id="ARBA00023136"/>
    </source>
</evidence>
<sequence>MITAINRALDASRLKREENEKGFTLIELLVVVIIIGILAAIAIPVFLNQRESAWKSSVESDLKNGALAIETYATSNNGSLSALPAAADADLETLAPDDVKFTASSNNAITITITGNSYVISGTSDDLGTKTLEYDSALGGIQEWTD</sequence>
<keyword evidence="8" id="KW-1185">Reference proteome</keyword>
<dbReference type="GO" id="GO:0015628">
    <property type="term" value="P:protein secretion by the type II secretion system"/>
    <property type="evidence" value="ECO:0007669"/>
    <property type="project" value="InterPro"/>
</dbReference>
<dbReference type="PANTHER" id="PTHR30093:SF44">
    <property type="entry name" value="TYPE II SECRETION SYSTEM CORE PROTEIN G"/>
    <property type="match status" value="1"/>
</dbReference>
<accession>A0A542Y1G9</accession>
<dbReference type="InterPro" id="IPR045584">
    <property type="entry name" value="Pilin-like"/>
</dbReference>
<dbReference type="GO" id="GO:0015627">
    <property type="term" value="C:type II protein secretion system complex"/>
    <property type="evidence" value="ECO:0007669"/>
    <property type="project" value="InterPro"/>
</dbReference>
<dbReference type="EMBL" id="VFOM01000004">
    <property type="protein sequence ID" value="TQL41922.1"/>
    <property type="molecule type" value="Genomic_DNA"/>
</dbReference>
<protein>
    <submittedName>
        <fullName evidence="7">Type IV pilus assembly protein PilA</fullName>
    </submittedName>
</protein>